<dbReference type="PANTHER" id="PTHR43671">
    <property type="entry name" value="SERINE/THREONINE-PROTEIN KINASE NEK"/>
    <property type="match status" value="1"/>
</dbReference>
<keyword evidence="4" id="KW-0418">Kinase</keyword>
<evidence type="ECO:0000313" key="8">
    <source>
        <dbReference type="EMBL" id="GAA2069456.1"/>
    </source>
</evidence>
<evidence type="ECO:0000256" key="1">
    <source>
        <dbReference type="ARBA" id="ARBA00012513"/>
    </source>
</evidence>
<feature type="compositionally biased region" description="Pro residues" evidence="6">
    <location>
        <begin position="185"/>
        <end position="197"/>
    </location>
</feature>
<feature type="compositionally biased region" description="Low complexity" evidence="6">
    <location>
        <begin position="198"/>
        <end position="230"/>
    </location>
</feature>
<dbReference type="Gene3D" id="3.40.190.10">
    <property type="entry name" value="Periplasmic binding protein-like II"/>
    <property type="match status" value="2"/>
</dbReference>
<keyword evidence="2" id="KW-0808">Transferase</keyword>
<dbReference type="InterPro" id="IPR000719">
    <property type="entry name" value="Prot_kinase_dom"/>
</dbReference>
<dbReference type="SUPFAM" id="SSF56112">
    <property type="entry name" value="Protein kinase-like (PK-like)"/>
    <property type="match status" value="1"/>
</dbReference>
<name>A0ABN2VQK8_9ACTN</name>
<evidence type="ECO:0000313" key="9">
    <source>
        <dbReference type="Proteomes" id="UP001500016"/>
    </source>
</evidence>
<feature type="region of interest" description="Disordered" evidence="6">
    <location>
        <begin position="180"/>
        <end position="260"/>
    </location>
</feature>
<evidence type="ECO:0000256" key="5">
    <source>
        <dbReference type="ARBA" id="ARBA00022840"/>
    </source>
</evidence>
<evidence type="ECO:0000256" key="2">
    <source>
        <dbReference type="ARBA" id="ARBA00022679"/>
    </source>
</evidence>
<dbReference type="SUPFAM" id="SSF53850">
    <property type="entry name" value="Periplasmic binding protein-like II"/>
    <property type="match status" value="1"/>
</dbReference>
<keyword evidence="3" id="KW-0547">Nucleotide-binding</keyword>
<gene>
    <name evidence="8" type="ORF">GCM10009801_19150</name>
</gene>
<evidence type="ECO:0000256" key="4">
    <source>
        <dbReference type="ARBA" id="ARBA00022777"/>
    </source>
</evidence>
<feature type="domain" description="Protein kinase" evidence="7">
    <location>
        <begin position="1"/>
        <end position="193"/>
    </location>
</feature>
<dbReference type="Gene3D" id="1.10.510.10">
    <property type="entry name" value="Transferase(Phosphotransferase) domain 1"/>
    <property type="match status" value="1"/>
</dbReference>
<protein>
    <recommendedName>
        <fullName evidence="1">non-specific serine/threonine protein kinase</fullName>
        <ecNumber evidence="1">2.7.11.1</ecNumber>
    </recommendedName>
</protein>
<keyword evidence="9" id="KW-1185">Reference proteome</keyword>
<proteinExistence type="predicted"/>
<evidence type="ECO:0000259" key="7">
    <source>
        <dbReference type="PROSITE" id="PS50011"/>
    </source>
</evidence>
<evidence type="ECO:0000256" key="3">
    <source>
        <dbReference type="ARBA" id="ARBA00022741"/>
    </source>
</evidence>
<reference evidence="8 9" key="1">
    <citation type="journal article" date="2019" name="Int. J. Syst. Evol. Microbiol.">
        <title>The Global Catalogue of Microorganisms (GCM) 10K type strain sequencing project: providing services to taxonomists for standard genome sequencing and annotation.</title>
        <authorList>
            <consortium name="The Broad Institute Genomics Platform"/>
            <consortium name="The Broad Institute Genome Sequencing Center for Infectious Disease"/>
            <person name="Wu L."/>
            <person name="Ma J."/>
        </authorList>
    </citation>
    <scope>NUCLEOTIDE SEQUENCE [LARGE SCALE GENOMIC DNA]</scope>
    <source>
        <strain evidence="8 9">JCM 15478</strain>
    </source>
</reference>
<comment type="caution">
    <text evidence="8">The sequence shown here is derived from an EMBL/GenBank/DDBJ whole genome shotgun (WGS) entry which is preliminary data.</text>
</comment>
<dbReference type="Proteomes" id="UP001500016">
    <property type="component" value="Unassembled WGS sequence"/>
</dbReference>
<dbReference type="SMART" id="SM00220">
    <property type="entry name" value="S_TKc"/>
    <property type="match status" value="1"/>
</dbReference>
<dbReference type="InterPro" id="IPR008271">
    <property type="entry name" value="Ser/Thr_kinase_AS"/>
</dbReference>
<organism evidence="8 9">
    <name type="scientific">Streptomyces albiaxialis</name>
    <dbReference type="NCBI Taxonomy" id="329523"/>
    <lineage>
        <taxon>Bacteria</taxon>
        <taxon>Bacillati</taxon>
        <taxon>Actinomycetota</taxon>
        <taxon>Actinomycetes</taxon>
        <taxon>Kitasatosporales</taxon>
        <taxon>Streptomycetaceae</taxon>
        <taxon>Streptomyces</taxon>
    </lineage>
</organism>
<dbReference type="PANTHER" id="PTHR43671:SF13">
    <property type="entry name" value="SERINE_THREONINE-PROTEIN KINASE NEK2"/>
    <property type="match status" value="1"/>
</dbReference>
<dbReference type="EMBL" id="BAAAPE010000005">
    <property type="protein sequence ID" value="GAA2069456.1"/>
    <property type="molecule type" value="Genomic_DNA"/>
</dbReference>
<evidence type="ECO:0000256" key="6">
    <source>
        <dbReference type="SAM" id="MobiDB-lite"/>
    </source>
</evidence>
<dbReference type="Pfam" id="PF00069">
    <property type="entry name" value="Pkinase"/>
    <property type="match status" value="1"/>
</dbReference>
<dbReference type="PROSITE" id="PS50011">
    <property type="entry name" value="PROTEIN_KINASE_DOM"/>
    <property type="match status" value="1"/>
</dbReference>
<keyword evidence="5" id="KW-0067">ATP-binding</keyword>
<dbReference type="PROSITE" id="PS00108">
    <property type="entry name" value="PROTEIN_KINASE_ST"/>
    <property type="match status" value="1"/>
</dbReference>
<dbReference type="EC" id="2.7.11.1" evidence="1"/>
<sequence length="348" mass="37492">MELDWRYGEIPATIGGYRVERRIGAGGMGVVLLAEALRDIHRVGLVHRDLKPANVLLTEYGPRIIDFCIARVLANDLITRSGKVLGTVSFMAPEQLTAPREVDTRSDVFALGGVPTFAATGRGPFDLGDDTPAVTVAMGIVHDEPDLSGVPAGLRPLVERCLRKDPADRPSPAELLALLRDAPSPSSPPDPPVPVLAPVPRHWTSPNARRSPSSAAARGSPSGWPAGAPACRSASPTAGSRDSTRRWRRTSRGNWDTSPSASWRCRGARWTWSSPRSRAPERARHVALSVPYITGHQDLLLRANGPSDLKGKRVCVVENSTGEERLRAFLGPPGTGPRWCRTRTSSAV</sequence>
<dbReference type="InterPro" id="IPR011009">
    <property type="entry name" value="Kinase-like_dom_sf"/>
</dbReference>
<accession>A0ABN2VQK8</accession>
<dbReference type="CDD" id="cd14014">
    <property type="entry name" value="STKc_PknB_like"/>
    <property type="match status" value="1"/>
</dbReference>
<dbReference type="InterPro" id="IPR050660">
    <property type="entry name" value="NEK_Ser/Thr_kinase"/>
</dbReference>